<dbReference type="GO" id="GO:0030246">
    <property type="term" value="F:carbohydrate binding"/>
    <property type="evidence" value="ECO:0007669"/>
    <property type="project" value="InterPro"/>
</dbReference>
<dbReference type="Pfam" id="PF01074">
    <property type="entry name" value="Glyco_hydro_38N"/>
    <property type="match status" value="1"/>
</dbReference>
<dbReference type="EC" id="3.2.1.24" evidence="3"/>
<dbReference type="EMBL" id="PZQS01000009">
    <property type="protein sequence ID" value="PVD24905.1"/>
    <property type="molecule type" value="Genomic_DNA"/>
</dbReference>
<evidence type="ECO:0000259" key="7">
    <source>
        <dbReference type="SMART" id="SM00872"/>
    </source>
</evidence>
<evidence type="ECO:0000313" key="8">
    <source>
        <dbReference type="EMBL" id="PVD24905.1"/>
    </source>
</evidence>
<dbReference type="SUPFAM" id="SSF88688">
    <property type="entry name" value="Families 57/38 glycoside transferase middle domain"/>
    <property type="match status" value="1"/>
</dbReference>
<dbReference type="SMART" id="SM00872">
    <property type="entry name" value="Alpha-mann_mid"/>
    <property type="match status" value="1"/>
</dbReference>
<dbReference type="GO" id="GO:0006013">
    <property type="term" value="P:mannose metabolic process"/>
    <property type="evidence" value="ECO:0007669"/>
    <property type="project" value="InterPro"/>
</dbReference>
<evidence type="ECO:0000256" key="3">
    <source>
        <dbReference type="ARBA" id="ARBA00012752"/>
    </source>
</evidence>
<feature type="domain" description="Glycoside hydrolase family 38 central" evidence="7">
    <location>
        <begin position="492"/>
        <end position="587"/>
    </location>
</feature>
<comment type="catalytic activity">
    <reaction evidence="1">
        <text>Hydrolysis of terminal, non-reducing alpha-D-mannose residues in alpha-D-mannosides.</text>
        <dbReference type="EC" id="3.2.1.24"/>
    </reaction>
</comment>
<dbReference type="Proteomes" id="UP000245119">
    <property type="component" value="Linkage Group LG9"/>
</dbReference>
<dbReference type="FunFam" id="3.20.110.10:FF:000002">
    <property type="entry name" value="alpha-mannosidase 2C1 isoform X1"/>
    <property type="match status" value="1"/>
</dbReference>
<keyword evidence="6" id="KW-0326">Glycosidase</keyword>
<dbReference type="FunFam" id="1.20.1270.50:FF:000004">
    <property type="entry name" value="alpha-mannosidase 2C1 isoform X1"/>
    <property type="match status" value="1"/>
</dbReference>
<evidence type="ECO:0000256" key="4">
    <source>
        <dbReference type="ARBA" id="ARBA00022723"/>
    </source>
</evidence>
<dbReference type="OrthoDB" id="10261055at2759"/>
<dbReference type="PANTHER" id="PTHR46017:SF1">
    <property type="entry name" value="ALPHA-MANNOSIDASE 2C1"/>
    <property type="match status" value="1"/>
</dbReference>
<dbReference type="CDD" id="cd10813">
    <property type="entry name" value="GH38N_AMII_Man2C1"/>
    <property type="match status" value="1"/>
</dbReference>
<organism evidence="8 9">
    <name type="scientific">Pomacea canaliculata</name>
    <name type="common">Golden apple snail</name>
    <dbReference type="NCBI Taxonomy" id="400727"/>
    <lineage>
        <taxon>Eukaryota</taxon>
        <taxon>Metazoa</taxon>
        <taxon>Spiralia</taxon>
        <taxon>Lophotrochozoa</taxon>
        <taxon>Mollusca</taxon>
        <taxon>Gastropoda</taxon>
        <taxon>Caenogastropoda</taxon>
        <taxon>Architaenioglossa</taxon>
        <taxon>Ampullarioidea</taxon>
        <taxon>Ampullariidae</taxon>
        <taxon>Pomacea</taxon>
    </lineage>
</organism>
<name>A0A2T7NUS3_POMCA</name>
<keyword evidence="4" id="KW-0479">Metal-binding</keyword>
<dbReference type="Pfam" id="PF17677">
    <property type="entry name" value="Glyco_hydro38C2"/>
    <property type="match status" value="1"/>
</dbReference>
<evidence type="ECO:0000256" key="6">
    <source>
        <dbReference type="ARBA" id="ARBA00023295"/>
    </source>
</evidence>
<protein>
    <recommendedName>
        <fullName evidence="3">alpha-mannosidase</fullName>
        <ecNumber evidence="3">3.2.1.24</ecNumber>
    </recommendedName>
</protein>
<dbReference type="GO" id="GO:0009313">
    <property type="term" value="P:oligosaccharide catabolic process"/>
    <property type="evidence" value="ECO:0007669"/>
    <property type="project" value="TreeGrafter"/>
</dbReference>
<gene>
    <name evidence="8" type="ORF">C0Q70_15398</name>
</gene>
<dbReference type="InterPro" id="IPR041147">
    <property type="entry name" value="GH38_C"/>
</dbReference>
<dbReference type="InterPro" id="IPR015341">
    <property type="entry name" value="Glyco_hydro_38_cen"/>
</dbReference>
<dbReference type="Pfam" id="PF09261">
    <property type="entry name" value="Alpha-mann_mid"/>
    <property type="match status" value="1"/>
</dbReference>
<accession>A0A2T7NUS3</accession>
<dbReference type="InterPro" id="IPR011330">
    <property type="entry name" value="Glyco_hydro/deAcase_b/a-brl"/>
</dbReference>
<evidence type="ECO:0000256" key="5">
    <source>
        <dbReference type="ARBA" id="ARBA00022801"/>
    </source>
</evidence>
<dbReference type="InterPro" id="IPR028995">
    <property type="entry name" value="Glyco_hydro_57/38_cen_sf"/>
</dbReference>
<dbReference type="SUPFAM" id="SSF88713">
    <property type="entry name" value="Glycoside hydrolase/deacetylase"/>
    <property type="match status" value="1"/>
</dbReference>
<reference evidence="8 9" key="1">
    <citation type="submission" date="2018-04" db="EMBL/GenBank/DDBJ databases">
        <title>The genome of golden apple snail Pomacea canaliculata provides insight into stress tolerance and invasive adaptation.</title>
        <authorList>
            <person name="Liu C."/>
            <person name="Liu B."/>
            <person name="Ren Y."/>
            <person name="Zhang Y."/>
            <person name="Wang H."/>
            <person name="Li S."/>
            <person name="Jiang F."/>
            <person name="Yin L."/>
            <person name="Zhang G."/>
            <person name="Qian W."/>
            <person name="Fan W."/>
        </authorList>
    </citation>
    <scope>NUCLEOTIDE SEQUENCE [LARGE SCALE GENOMIC DNA]</scope>
    <source>
        <strain evidence="8">SZHN2017</strain>
        <tissue evidence="8">Muscle</tissue>
    </source>
</reference>
<evidence type="ECO:0000313" key="9">
    <source>
        <dbReference type="Proteomes" id="UP000245119"/>
    </source>
</evidence>
<comment type="caution">
    <text evidence="8">The sequence shown here is derived from an EMBL/GenBank/DDBJ whole genome shotgun (WGS) entry which is preliminary data.</text>
</comment>
<dbReference type="PANTHER" id="PTHR46017">
    <property type="entry name" value="ALPHA-MANNOSIDASE 2C1"/>
    <property type="match status" value="1"/>
</dbReference>
<dbReference type="Gene3D" id="2.70.98.30">
    <property type="entry name" value="Golgi alpha-mannosidase II, domain 4"/>
    <property type="match status" value="1"/>
</dbReference>
<dbReference type="GO" id="GO:0046872">
    <property type="term" value="F:metal ion binding"/>
    <property type="evidence" value="ECO:0007669"/>
    <property type="project" value="UniProtKB-KW"/>
</dbReference>
<dbReference type="Gene3D" id="1.20.1270.50">
    <property type="entry name" value="Glycoside hydrolase family 38, central domain"/>
    <property type="match status" value="1"/>
</dbReference>
<dbReference type="InterPro" id="IPR000602">
    <property type="entry name" value="Glyco_hydro_38_N"/>
</dbReference>
<dbReference type="InterPro" id="IPR027291">
    <property type="entry name" value="Glyco_hydro_38_N_sf"/>
</dbReference>
<dbReference type="Pfam" id="PF07748">
    <property type="entry name" value="Glyco_hydro_38C"/>
    <property type="match status" value="1"/>
</dbReference>
<dbReference type="STRING" id="400727.A0A2T7NUS3"/>
<dbReference type="Pfam" id="PF22907">
    <property type="entry name" value="Ams1-like_1st"/>
    <property type="match status" value="1"/>
</dbReference>
<dbReference type="Gene3D" id="3.20.110.10">
    <property type="entry name" value="Glycoside hydrolase 38, N terminal domain"/>
    <property type="match status" value="1"/>
</dbReference>
<dbReference type="GO" id="GO:0004559">
    <property type="term" value="F:alpha-mannosidase activity"/>
    <property type="evidence" value="ECO:0007669"/>
    <property type="project" value="UniProtKB-EC"/>
</dbReference>
<dbReference type="FunFam" id="2.70.98.30:FF:000001">
    <property type="entry name" value="alpha-mannosidase 2C1 isoform X2"/>
    <property type="match status" value="1"/>
</dbReference>
<proteinExistence type="inferred from homology"/>
<comment type="similarity">
    <text evidence="2">Belongs to the glycosyl hydrolase 38 family.</text>
</comment>
<dbReference type="InterPro" id="IPR054723">
    <property type="entry name" value="Ams1-like_N"/>
</dbReference>
<dbReference type="InterPro" id="IPR011682">
    <property type="entry name" value="Glyco_hydro_38_C"/>
</dbReference>
<dbReference type="InterPro" id="IPR037094">
    <property type="entry name" value="Glyco_hydro_38_cen_sf"/>
</dbReference>
<dbReference type="SUPFAM" id="SSF74650">
    <property type="entry name" value="Galactose mutarotase-like"/>
    <property type="match status" value="1"/>
</dbReference>
<evidence type="ECO:0000256" key="2">
    <source>
        <dbReference type="ARBA" id="ARBA00009792"/>
    </source>
</evidence>
<dbReference type="InterPro" id="IPR011013">
    <property type="entry name" value="Gal_mutarotase_sf_dom"/>
</dbReference>
<evidence type="ECO:0000256" key="1">
    <source>
        <dbReference type="ARBA" id="ARBA00000365"/>
    </source>
</evidence>
<sequence>MEPHITFKHRRTTLERAEKFISLHHFADINLQSRLYPERIPVTSVSHFAAPGRITYAEAIQGKFKPVKVEIPLAHRKWATHWFCLNITVPDNWVHKEVRLIWDSRSEAMVWIDGQPKQGLSAEKDRFDYILSYKHEKNSLSYQVYIEMACNGLFGVGKNGMIAPSDPSKNFTLQRELPEAERGFQALYAANDFVNTCDPKNRETYHRASDIAKKFFKQRNGESQHTIYAMGHSHIDTAWLWPYAETIRKCARSWSCTLRLMEQYPNFTFTCSQAQQYAWVKEYYPSIYQDICKFVNAGQFVPVGGTWVEMDGYVPSGEAFVRQFLYGQRFFQQEFGIKCTEFWLPDTFGYSGQLPQIMRQCGITRFLTQKLSWNLINKFPHHTFWWEGIDGSKVLSHFPPGDSYHMEGQVKEILYTVNNFRDKGRSSRSIFLFGYGDGGNGPDEHMLGRLKRMEDIDGLPKVKMSTPNEFFSAVEQEDRARLCTWRGELYLELHNGTYTTHAQVKRRNRCCEFLLQELEQLWTVAVAFRGSTTAESQELEGNCTYPDCIYPGKAMERLWKLVLLNQFHDVLPGSSITIVYDDAHQYYKEIENEGSELLKKVLSLLGTYLNQERKVDGSPLVVNTLSWQRTAVVEVPQDRSIESAPQQHIPSLTQIDKKANTLALIQVPSCSVGGLNNYLIDIDSKNYASAVVQGDLIVLHNSHLRAVIDASGRLVSLQLAESSIEYLKKGCCGNQFILYDDVPLYWDAWDVMDYNLETRRPLDDVIRKAEITENGPLRVSVEVSYQISSKSVIMQTIQLDANCSYIRFHTKVDWHENRKFLKVEFPSSVHTMEATYEVQFGALQRPNHYNTSWDSAKFEVCGQKWADLSQYGMGLSVMTDSKYGYSAFGGVLRISLLRSPKAPDDTADMGSHEFCYAVMPHKGSWQEAGVVQAAFELNRPLHISDSVQVTSSLPRRFFWLDSQEVLLDTIKMSEDDSAKVLVLRLYEAYGGQVQTTLRTSLPVHSICRCNCLEEKLEGGDVPVIYKDGVVSIPIQLTAFQVVSYLLTI</sequence>
<keyword evidence="5" id="KW-0378">Hydrolase</keyword>
<keyword evidence="9" id="KW-1185">Reference proteome</keyword>
<dbReference type="AlphaFoldDB" id="A0A2T7NUS3"/>